<comment type="caution">
    <text evidence="3">The sequence shown here is derived from an EMBL/GenBank/DDBJ whole genome shotgun (WGS) entry which is preliminary data.</text>
</comment>
<evidence type="ECO:0000313" key="3">
    <source>
        <dbReference type="EMBL" id="GAA2455483.1"/>
    </source>
</evidence>
<dbReference type="InterPro" id="IPR025110">
    <property type="entry name" value="AMP-bd_C"/>
</dbReference>
<dbReference type="Proteomes" id="UP001501231">
    <property type="component" value="Unassembled WGS sequence"/>
</dbReference>
<dbReference type="PANTHER" id="PTHR43767">
    <property type="entry name" value="LONG-CHAIN-FATTY-ACID--COA LIGASE"/>
    <property type="match status" value="1"/>
</dbReference>
<protein>
    <submittedName>
        <fullName evidence="3">Long-chain fatty acid--CoA ligase</fullName>
    </submittedName>
</protein>
<sequence length="541" mass="58965">MWSTMQDFPLTITTIMRFAGRVFGESEVITWTGDGAPRRQDWTRLGERAARLAGALRGLGVDGDQRVATFMWNNAEHLEAYLAVPSMGAVLHTLNLRLFPDQLVYIANHAEDRVVIADGSLIPLLAPVLPRMKTVRHVIVVGEGDTAPLAEAGKELHSYEELLAAAPAGFDWPEIDERSAAAMCYTSGTTGNPKGVVYSHRSAYLHSMAAATGNALALDATDRVLPVVPMFHANAWGLPYAALMAGSSLVMPDRFLQAEPLVKLIETERPTIAGAVPTIWADVLRHTREHGSDLSSLRLVPCGGSAVPESLMRGFDEIGVKIVQAWGMTETSPLATVAHPPVGAGDADAWRARISQGRILAGLEMRIVGDGDVVLPHDGEAVGEVQIRGPWITAAYHLDEDPARFHDGWLRTGDVGTLSPDGYLVLTDRAKDVIKSGGEWISSVELENRLMAHPDVLEAAVIGVPDDRWQERPLASVVVRDGATVTADLLKDFLTGLIPKWQLPERWTFIEEVPKTSVGKFSKKTIRQWYADGELEIIRVE</sequence>
<name>A0ABN3KFL5_9ACTN</name>
<dbReference type="PANTHER" id="PTHR43767:SF11">
    <property type="entry name" value="MEDIUM-CHAIN-FATTY-ACID--COA LIGASE"/>
    <property type="match status" value="1"/>
</dbReference>
<dbReference type="Gene3D" id="3.30.300.30">
    <property type="match status" value="1"/>
</dbReference>
<dbReference type="GO" id="GO:0016874">
    <property type="term" value="F:ligase activity"/>
    <property type="evidence" value="ECO:0007669"/>
    <property type="project" value="UniProtKB-KW"/>
</dbReference>
<evidence type="ECO:0000259" key="2">
    <source>
        <dbReference type="Pfam" id="PF13193"/>
    </source>
</evidence>
<dbReference type="NCBIfam" id="NF004837">
    <property type="entry name" value="PRK06187.1"/>
    <property type="match status" value="1"/>
</dbReference>
<keyword evidence="3" id="KW-0436">Ligase</keyword>
<dbReference type="InterPro" id="IPR042099">
    <property type="entry name" value="ANL_N_sf"/>
</dbReference>
<dbReference type="PROSITE" id="PS00455">
    <property type="entry name" value="AMP_BINDING"/>
    <property type="match status" value="1"/>
</dbReference>
<evidence type="ECO:0000313" key="4">
    <source>
        <dbReference type="Proteomes" id="UP001501231"/>
    </source>
</evidence>
<dbReference type="InterPro" id="IPR000873">
    <property type="entry name" value="AMP-dep_synth/lig_dom"/>
</dbReference>
<dbReference type="Pfam" id="PF00501">
    <property type="entry name" value="AMP-binding"/>
    <property type="match status" value="1"/>
</dbReference>
<dbReference type="InterPro" id="IPR050237">
    <property type="entry name" value="ATP-dep_AMP-bd_enzyme"/>
</dbReference>
<dbReference type="Gene3D" id="3.40.50.12780">
    <property type="entry name" value="N-terminal domain of ligase-like"/>
    <property type="match status" value="1"/>
</dbReference>
<feature type="domain" description="AMP-dependent synthetase/ligase" evidence="1">
    <location>
        <begin position="27"/>
        <end position="396"/>
    </location>
</feature>
<dbReference type="SUPFAM" id="SSF56801">
    <property type="entry name" value="Acetyl-CoA synthetase-like"/>
    <property type="match status" value="1"/>
</dbReference>
<evidence type="ECO:0000259" key="1">
    <source>
        <dbReference type="Pfam" id="PF00501"/>
    </source>
</evidence>
<dbReference type="InterPro" id="IPR020845">
    <property type="entry name" value="AMP-binding_CS"/>
</dbReference>
<dbReference type="Pfam" id="PF13193">
    <property type="entry name" value="AMP-binding_C"/>
    <property type="match status" value="1"/>
</dbReference>
<organism evidence="3 4">
    <name type="scientific">Actinomadura vinacea</name>
    <dbReference type="NCBI Taxonomy" id="115336"/>
    <lineage>
        <taxon>Bacteria</taxon>
        <taxon>Bacillati</taxon>
        <taxon>Actinomycetota</taxon>
        <taxon>Actinomycetes</taxon>
        <taxon>Streptosporangiales</taxon>
        <taxon>Thermomonosporaceae</taxon>
        <taxon>Actinomadura</taxon>
    </lineage>
</organism>
<feature type="domain" description="AMP-binding enzyme C-terminal" evidence="2">
    <location>
        <begin position="445"/>
        <end position="520"/>
    </location>
</feature>
<proteinExistence type="predicted"/>
<accession>A0ABN3KFL5</accession>
<dbReference type="InterPro" id="IPR045851">
    <property type="entry name" value="AMP-bd_C_sf"/>
</dbReference>
<keyword evidence="4" id="KW-1185">Reference proteome</keyword>
<reference evidence="3 4" key="1">
    <citation type="journal article" date="2019" name="Int. J. Syst. Evol. Microbiol.">
        <title>The Global Catalogue of Microorganisms (GCM) 10K type strain sequencing project: providing services to taxonomists for standard genome sequencing and annotation.</title>
        <authorList>
            <consortium name="The Broad Institute Genomics Platform"/>
            <consortium name="The Broad Institute Genome Sequencing Center for Infectious Disease"/>
            <person name="Wu L."/>
            <person name="Ma J."/>
        </authorList>
    </citation>
    <scope>NUCLEOTIDE SEQUENCE [LARGE SCALE GENOMIC DNA]</scope>
    <source>
        <strain evidence="3 4">JCM 3325</strain>
    </source>
</reference>
<dbReference type="CDD" id="cd12119">
    <property type="entry name" value="ttLC_FACS_AlkK_like"/>
    <property type="match status" value="1"/>
</dbReference>
<gene>
    <name evidence="3" type="ORF">GCM10010191_88400</name>
</gene>
<dbReference type="EMBL" id="BAAARW010000042">
    <property type="protein sequence ID" value="GAA2455483.1"/>
    <property type="molecule type" value="Genomic_DNA"/>
</dbReference>